<reference evidence="13" key="3">
    <citation type="journal article" date="2018" name="Mol. Plant Microbe Interact.">
        <title>Genome sequence resources for the wheat stripe rust pathogen (Puccinia striiformis f. sp. tritici) and the barley stripe rust pathogen (Puccinia striiformis f. sp. hordei).</title>
        <authorList>
            <person name="Xia C."/>
            <person name="Wang M."/>
            <person name="Yin C."/>
            <person name="Cornejo O.E."/>
            <person name="Hulbert S.H."/>
            <person name="Chen X."/>
        </authorList>
    </citation>
    <scope>NUCLEOTIDE SEQUENCE [LARGE SCALE GENOMIC DNA]</scope>
    <source>
        <strain evidence="13">93TX-2</strain>
    </source>
</reference>
<keyword evidence="9 10" id="KW-0670">Pyruvate</keyword>
<evidence type="ECO:0000256" key="10">
    <source>
        <dbReference type="RuleBase" id="RU364074"/>
    </source>
</evidence>
<keyword evidence="13" id="KW-1185">Reference proteome</keyword>
<dbReference type="InterPro" id="IPR033248">
    <property type="entry name" value="Transketolase_C"/>
</dbReference>
<keyword evidence="7 10" id="KW-0786">Thiamine pyrophosphate</keyword>
<keyword evidence="3" id="KW-0479">Metal-binding</keyword>
<evidence type="ECO:0000256" key="9">
    <source>
        <dbReference type="ARBA" id="ARBA00023317"/>
    </source>
</evidence>
<evidence type="ECO:0000313" key="13">
    <source>
        <dbReference type="Proteomes" id="UP000238274"/>
    </source>
</evidence>
<dbReference type="Proteomes" id="UP000238274">
    <property type="component" value="Unassembled WGS sequence"/>
</dbReference>
<comment type="cofactor">
    <cofactor evidence="1 10">
        <name>thiamine diphosphate</name>
        <dbReference type="ChEBI" id="CHEBI:58937"/>
    </cofactor>
</comment>
<evidence type="ECO:0000259" key="11">
    <source>
        <dbReference type="SMART" id="SM00861"/>
    </source>
</evidence>
<evidence type="ECO:0000256" key="8">
    <source>
        <dbReference type="ARBA" id="ARBA00023128"/>
    </source>
</evidence>
<dbReference type="GO" id="GO:0004739">
    <property type="term" value="F:pyruvate dehydrogenase (acetyl-transferring) activity"/>
    <property type="evidence" value="ECO:0007669"/>
    <property type="project" value="UniProtKB-UniRule"/>
</dbReference>
<dbReference type="EC" id="1.2.4.1" evidence="10"/>
<organism evidence="12 13">
    <name type="scientific">Puccinia striiformis</name>
    <dbReference type="NCBI Taxonomy" id="27350"/>
    <lineage>
        <taxon>Eukaryota</taxon>
        <taxon>Fungi</taxon>
        <taxon>Dikarya</taxon>
        <taxon>Basidiomycota</taxon>
        <taxon>Pucciniomycotina</taxon>
        <taxon>Pucciniomycetes</taxon>
        <taxon>Pucciniales</taxon>
        <taxon>Pucciniaceae</taxon>
        <taxon>Puccinia</taxon>
    </lineage>
</organism>
<keyword evidence="6 10" id="KW-0560">Oxidoreductase</keyword>
<accession>A0A2S4VLF4</accession>
<comment type="caution">
    <text evidence="12">The sequence shown here is derived from an EMBL/GenBank/DDBJ whole genome shotgun (WGS) entry which is preliminary data.</text>
</comment>
<dbReference type="NCBIfam" id="NF006667">
    <property type="entry name" value="PRK09212.1"/>
    <property type="match status" value="1"/>
</dbReference>
<keyword evidence="5" id="KW-0630">Potassium</keyword>
<dbReference type="InterPro" id="IPR029061">
    <property type="entry name" value="THDP-binding"/>
</dbReference>
<reference evidence="13" key="2">
    <citation type="journal article" date="2018" name="BMC Genomics">
        <title>Genomic insights into host adaptation between the wheat stripe rust pathogen (Puccinia striiformis f. sp. tritici) and the barley stripe rust pathogen (Puccinia striiformis f. sp. hordei).</title>
        <authorList>
            <person name="Xia C."/>
            <person name="Wang M."/>
            <person name="Yin C."/>
            <person name="Cornejo O.E."/>
            <person name="Hulbert S.H."/>
            <person name="Chen X."/>
        </authorList>
    </citation>
    <scope>NUCLEOTIDE SEQUENCE [LARGE SCALE GENOMIC DNA]</scope>
    <source>
        <strain evidence="13">93TX-2</strain>
    </source>
</reference>
<comment type="catalytic activity">
    <reaction evidence="10">
        <text>N(6)-[(R)-lipoyl]-L-lysyl-[protein] + pyruvate + H(+) = N(6)-[(R)-S(8)-acetyldihydrolipoyl]-L-lysyl-[protein] + CO2</text>
        <dbReference type="Rhea" id="RHEA:19189"/>
        <dbReference type="Rhea" id="RHEA-COMP:10474"/>
        <dbReference type="Rhea" id="RHEA-COMP:10478"/>
        <dbReference type="ChEBI" id="CHEBI:15361"/>
        <dbReference type="ChEBI" id="CHEBI:15378"/>
        <dbReference type="ChEBI" id="CHEBI:16526"/>
        <dbReference type="ChEBI" id="CHEBI:83099"/>
        <dbReference type="ChEBI" id="CHEBI:83111"/>
        <dbReference type="EC" id="1.2.4.1"/>
    </reaction>
</comment>
<keyword evidence="4" id="KW-0809">Transit peptide</keyword>
<comment type="subcellular location">
    <subcellularLocation>
        <location evidence="2">Mitochondrion</location>
    </subcellularLocation>
</comment>
<name>A0A2S4VLF4_9BASI</name>
<dbReference type="PANTHER" id="PTHR11624">
    <property type="entry name" value="DEHYDROGENASE RELATED"/>
    <property type="match status" value="1"/>
</dbReference>
<evidence type="ECO:0000313" key="12">
    <source>
        <dbReference type="EMBL" id="POW10377.1"/>
    </source>
</evidence>
<evidence type="ECO:0000256" key="2">
    <source>
        <dbReference type="ARBA" id="ARBA00004173"/>
    </source>
</evidence>
<dbReference type="VEuPathDB" id="FungiDB:PSTT_14572"/>
<dbReference type="SUPFAM" id="SSF52518">
    <property type="entry name" value="Thiamin diphosphate-binding fold (THDP-binding)"/>
    <property type="match status" value="1"/>
</dbReference>
<dbReference type="NCBIfam" id="NF008854">
    <property type="entry name" value="PRK11892.1"/>
    <property type="match status" value="1"/>
</dbReference>
<dbReference type="InterPro" id="IPR005475">
    <property type="entry name" value="Transketolase-like_Pyr-bd"/>
</dbReference>
<dbReference type="CDD" id="cd07036">
    <property type="entry name" value="TPP_PYR_E1-PDHc-beta_like"/>
    <property type="match status" value="1"/>
</dbReference>
<dbReference type="FunFam" id="3.40.50.970:FF:000006">
    <property type="entry name" value="Pyruvate dehydrogenase E1 component subunit beta"/>
    <property type="match status" value="1"/>
</dbReference>
<sequence length="407" mass="43762">MNKHTNMVSPSVLRPVSKTFAAARVLQTAASVRSSQPRPISNPLAQLSQAAINLTPQARVMRSVSQLRSASSAGGEIQMTVRDALNTAMEEEMNLDEKVFIMGEEVAQYNGAYKITKGLLDKFGEKRVIDTPITEAGFAGIAVGAALAGLRPICEFMTFNFAMQAIDQIVNSGGKTFYMSGGSTPCPVVFRGPNGAAAGVAAQHSQDYCSWYGQVPGLKVVSPWSSEDCKGLLKAAVRDPNPVIVLENEIMYGQSFPMSVEAQSKDFLLPIGKAKVERVGKDVTVVAHSRMVGLSIEAAEALEKAEGVSVEVVNLRSIRPLDIDTIIESIKKTGRLVVVEGGFPMFGVGSEVVAQICESEAFDYLDAAPERVTGADIPTPYALNLENLAFPDVPVIEKVIRRSLYKF</sequence>
<dbReference type="AlphaFoldDB" id="A0A2S4VLF4"/>
<dbReference type="GO" id="GO:0005739">
    <property type="term" value="C:mitochondrion"/>
    <property type="evidence" value="ECO:0007669"/>
    <property type="project" value="UniProtKB-SubCell"/>
</dbReference>
<dbReference type="GO" id="GO:0006086">
    <property type="term" value="P:pyruvate decarboxylation to acetyl-CoA"/>
    <property type="evidence" value="ECO:0007669"/>
    <property type="project" value="InterPro"/>
</dbReference>
<gene>
    <name evidence="12" type="ORF">PSHT_08761</name>
</gene>
<comment type="function">
    <text evidence="10">The pyruvate dehydrogenase complex catalyzes the overall conversion of pyruvate to acetyl-CoA and CO2.</text>
</comment>
<reference evidence="12 13" key="1">
    <citation type="submission" date="2017-12" db="EMBL/GenBank/DDBJ databases">
        <title>Gene loss provides genomic basis for host adaptation in cereal stripe rust fungi.</title>
        <authorList>
            <person name="Xia C."/>
        </authorList>
    </citation>
    <scope>NUCLEOTIDE SEQUENCE [LARGE SCALE GENOMIC DNA]</scope>
    <source>
        <strain evidence="12 13">93TX-2</strain>
    </source>
</reference>
<evidence type="ECO:0000256" key="5">
    <source>
        <dbReference type="ARBA" id="ARBA00022958"/>
    </source>
</evidence>
<evidence type="ECO:0000256" key="1">
    <source>
        <dbReference type="ARBA" id="ARBA00001964"/>
    </source>
</evidence>
<evidence type="ECO:0000256" key="3">
    <source>
        <dbReference type="ARBA" id="ARBA00022723"/>
    </source>
</evidence>
<dbReference type="SUPFAM" id="SSF52922">
    <property type="entry name" value="TK C-terminal domain-like"/>
    <property type="match status" value="1"/>
</dbReference>
<evidence type="ECO:0000256" key="4">
    <source>
        <dbReference type="ARBA" id="ARBA00022946"/>
    </source>
</evidence>
<dbReference type="InterPro" id="IPR027110">
    <property type="entry name" value="PDHB_mito-type"/>
</dbReference>
<dbReference type="Gene3D" id="3.40.50.970">
    <property type="match status" value="1"/>
</dbReference>
<dbReference type="SMART" id="SM00861">
    <property type="entry name" value="Transket_pyr"/>
    <property type="match status" value="1"/>
</dbReference>
<dbReference type="EMBL" id="PKSM01000119">
    <property type="protein sequence ID" value="POW10377.1"/>
    <property type="molecule type" value="Genomic_DNA"/>
</dbReference>
<dbReference type="Pfam" id="PF02779">
    <property type="entry name" value="Transket_pyr"/>
    <property type="match status" value="1"/>
</dbReference>
<dbReference type="VEuPathDB" id="FungiDB:PSHT_08761"/>
<dbReference type="GO" id="GO:0046872">
    <property type="term" value="F:metal ion binding"/>
    <property type="evidence" value="ECO:0007669"/>
    <property type="project" value="UniProtKB-KW"/>
</dbReference>
<dbReference type="FunFam" id="3.40.50.920:FF:000001">
    <property type="entry name" value="Pyruvate dehydrogenase E1 beta subunit"/>
    <property type="match status" value="1"/>
</dbReference>
<dbReference type="Pfam" id="PF02780">
    <property type="entry name" value="Transketolase_C"/>
    <property type="match status" value="1"/>
</dbReference>
<dbReference type="OrthoDB" id="10266385at2759"/>
<protein>
    <recommendedName>
        <fullName evidence="10">Pyruvate dehydrogenase E1 component subunit beta</fullName>
        <ecNumber evidence="10">1.2.4.1</ecNumber>
    </recommendedName>
</protein>
<evidence type="ECO:0000256" key="7">
    <source>
        <dbReference type="ARBA" id="ARBA00023052"/>
    </source>
</evidence>
<dbReference type="Gene3D" id="3.40.50.920">
    <property type="match status" value="1"/>
</dbReference>
<dbReference type="InterPro" id="IPR009014">
    <property type="entry name" value="Transketo_C/PFOR_II"/>
</dbReference>
<proteinExistence type="predicted"/>
<keyword evidence="8" id="KW-0496">Mitochondrion</keyword>
<evidence type="ECO:0000256" key="6">
    <source>
        <dbReference type="ARBA" id="ARBA00023002"/>
    </source>
</evidence>
<dbReference type="PANTHER" id="PTHR11624:SF96">
    <property type="entry name" value="PYRUVATE DEHYDROGENASE E1 COMPONENT SUBUNIT BETA, MITOCHONDRIAL"/>
    <property type="match status" value="1"/>
</dbReference>
<feature type="domain" description="Transketolase-like pyrimidine-binding" evidence="11">
    <location>
        <begin position="79"/>
        <end position="254"/>
    </location>
</feature>